<gene>
    <name evidence="2" type="ORF">BSTOLATCC_MIC36492</name>
</gene>
<dbReference type="Proteomes" id="UP001162131">
    <property type="component" value="Unassembled WGS sequence"/>
</dbReference>
<feature type="compositionally biased region" description="Basic and acidic residues" evidence="1">
    <location>
        <begin position="215"/>
        <end position="228"/>
    </location>
</feature>
<accession>A0AAU9JML3</accession>
<proteinExistence type="predicted"/>
<keyword evidence="3" id="KW-1185">Reference proteome</keyword>
<dbReference type="EMBL" id="CAJZBQ010000036">
    <property type="protein sequence ID" value="CAG9324710.1"/>
    <property type="molecule type" value="Genomic_DNA"/>
</dbReference>
<reference evidence="2" key="1">
    <citation type="submission" date="2021-09" db="EMBL/GenBank/DDBJ databases">
        <authorList>
            <consortium name="AG Swart"/>
            <person name="Singh M."/>
            <person name="Singh A."/>
            <person name="Seah K."/>
            <person name="Emmerich C."/>
        </authorList>
    </citation>
    <scope>NUCLEOTIDE SEQUENCE</scope>
    <source>
        <strain evidence="2">ATCC30299</strain>
    </source>
</reference>
<sequence>MADLLNSVTAYRREMLQHRLQRNKQAAIAKSSLDLKSRSRRVHSYLFNWSHKIDPKVGEVLSTEPCVNVFKPFLSIDSMPSNGRSSLNHHSPPRFRIGSPNLLSPKLFRSPSPQKTKLRSYKLDSAALLVGRIVEFMAKHFRIWKTKTELMKKEEEKNYFFNKPNPYQLNIASFDRSASSQRTTNKMKGKIIHGFDNHMSESLPVSIRPSPRNQNSDKKNFRNSREENPVIIETVDEYNRSNEQWKSEEKQPVVVETERVSHLENWHKRSMLSSMENPLSSGNMTGSSSFSSRFHDSPRYKTGLSNFSNGIVKLSVLLLKVTRKVKQESFKALRSAGNLNIESLVLEDTLNMSGSDTNLEELQEQSLINLDYQFRAKLKPYFQKILNRDAKPPRSNKRHSTKESLQVCLDDIHSHLKELRASRSRSSTRVIKHTKQLVEHLNIVEDNINRRTRSEAFQTLLIYSTDNIDFLCDAIIKSKAYSRRNALESGFSVIKAFYMHKKNLEKGLKILMKNIKKDFGYRQRVCLRHWKETVNHIYKKTEYDSLKTITVVAIFEDLVNKKRKLLFSNYKLAKKRESAINAHKFKVLNRAFTRLIPYYKNIKMRVWNIWRRKIPVQSSEAKEKALLRVARIVKKNNIRWFERFLWKCVDFVKAKQSAINVIEFALRKKFSFYFYMWRNIRKPGEETPFKSPRNSIPKKVSSGIQLTKSITNMSVFKGSVLEHSLRSNFKNDYINLVHNDDSFLSKSPAKPTMSAYRFQKVNESLNAVLSYFDRNLDETLYISFQVWRKRKNQY</sequence>
<comment type="caution">
    <text evidence="2">The sequence shown here is derived from an EMBL/GenBank/DDBJ whole genome shotgun (WGS) entry which is preliminary data.</text>
</comment>
<feature type="region of interest" description="Disordered" evidence="1">
    <location>
        <begin position="201"/>
        <end position="228"/>
    </location>
</feature>
<evidence type="ECO:0000313" key="3">
    <source>
        <dbReference type="Proteomes" id="UP001162131"/>
    </source>
</evidence>
<evidence type="ECO:0000313" key="2">
    <source>
        <dbReference type="EMBL" id="CAG9324710.1"/>
    </source>
</evidence>
<organism evidence="2 3">
    <name type="scientific">Blepharisma stoltei</name>
    <dbReference type="NCBI Taxonomy" id="1481888"/>
    <lineage>
        <taxon>Eukaryota</taxon>
        <taxon>Sar</taxon>
        <taxon>Alveolata</taxon>
        <taxon>Ciliophora</taxon>
        <taxon>Postciliodesmatophora</taxon>
        <taxon>Heterotrichea</taxon>
        <taxon>Heterotrichida</taxon>
        <taxon>Blepharismidae</taxon>
        <taxon>Blepharisma</taxon>
    </lineage>
</organism>
<name>A0AAU9JML3_9CILI</name>
<dbReference type="AlphaFoldDB" id="A0AAU9JML3"/>
<protein>
    <submittedName>
        <fullName evidence="2">Uncharacterized protein</fullName>
    </submittedName>
</protein>
<evidence type="ECO:0000256" key="1">
    <source>
        <dbReference type="SAM" id="MobiDB-lite"/>
    </source>
</evidence>